<dbReference type="InterPro" id="IPR041806">
    <property type="entry name" value="CID5/6/7_CUE"/>
</dbReference>
<dbReference type="EMBL" id="WHWC01000005">
    <property type="protein sequence ID" value="KAG8381878.1"/>
    <property type="molecule type" value="Genomic_DNA"/>
</dbReference>
<organism evidence="3 4">
    <name type="scientific">Buddleja alternifolia</name>
    <dbReference type="NCBI Taxonomy" id="168488"/>
    <lineage>
        <taxon>Eukaryota</taxon>
        <taxon>Viridiplantae</taxon>
        <taxon>Streptophyta</taxon>
        <taxon>Embryophyta</taxon>
        <taxon>Tracheophyta</taxon>
        <taxon>Spermatophyta</taxon>
        <taxon>Magnoliopsida</taxon>
        <taxon>eudicotyledons</taxon>
        <taxon>Gunneridae</taxon>
        <taxon>Pentapetalae</taxon>
        <taxon>asterids</taxon>
        <taxon>lamiids</taxon>
        <taxon>Lamiales</taxon>
        <taxon>Scrophulariaceae</taxon>
        <taxon>Buddlejeae</taxon>
        <taxon>Buddleja</taxon>
    </lineage>
</organism>
<accession>A0AAV6XRZ7</accession>
<name>A0AAV6XRZ7_9LAMI</name>
<gene>
    <name evidence="3" type="ORF">BUALT_Bualt05G0018600</name>
</gene>
<dbReference type="AlphaFoldDB" id="A0AAV6XRZ7"/>
<protein>
    <recommendedName>
        <fullName evidence="2">CUE domain-containing protein</fullName>
    </recommendedName>
</protein>
<evidence type="ECO:0000313" key="3">
    <source>
        <dbReference type="EMBL" id="KAG8381878.1"/>
    </source>
</evidence>
<dbReference type="PROSITE" id="PS51140">
    <property type="entry name" value="CUE"/>
    <property type="match status" value="1"/>
</dbReference>
<dbReference type="PANTHER" id="PTHR37252:SF3">
    <property type="entry name" value="POLYADENYLATE-BINDING PROTEIN-INTERACTING PROTEIN 6"/>
    <property type="match status" value="1"/>
</dbReference>
<keyword evidence="4" id="KW-1185">Reference proteome</keyword>
<evidence type="ECO:0000313" key="4">
    <source>
        <dbReference type="Proteomes" id="UP000826271"/>
    </source>
</evidence>
<dbReference type="PANTHER" id="PTHR37252">
    <property type="entry name" value="POLYADENYLATE-BINDING PROTEIN-INTERACTING PROTEIN 6"/>
    <property type="match status" value="1"/>
</dbReference>
<feature type="region of interest" description="Disordered" evidence="1">
    <location>
        <begin position="152"/>
        <end position="195"/>
    </location>
</feature>
<evidence type="ECO:0000256" key="1">
    <source>
        <dbReference type="SAM" id="MobiDB-lite"/>
    </source>
</evidence>
<proteinExistence type="predicted"/>
<dbReference type="GO" id="GO:0043130">
    <property type="term" value="F:ubiquitin binding"/>
    <property type="evidence" value="ECO:0007669"/>
    <property type="project" value="InterPro"/>
</dbReference>
<dbReference type="CDD" id="cd14371">
    <property type="entry name" value="CUE_CID7_like"/>
    <property type="match status" value="1"/>
</dbReference>
<sequence length="195" mass="21589">MKTGPSSLNPNAASYVPICKRSTSDVNRELNSARELNSENEAVWFGHQPDNTLTQGQHLNISQSHVHSPNAMRAAEFAKWKDHRGGEFYASTSQYQNILPEKPNFDDFDMDLAYLQMTFPGISEESLSDVYLANICDLDAAVDMIHQLEIHPGDSPTKLPDTLDIGDVPEFGSSSEVESQRVKNVTADTEASTSR</sequence>
<feature type="compositionally biased region" description="Polar residues" evidence="1">
    <location>
        <begin position="172"/>
        <end position="195"/>
    </location>
</feature>
<dbReference type="Proteomes" id="UP000826271">
    <property type="component" value="Unassembled WGS sequence"/>
</dbReference>
<reference evidence="3" key="1">
    <citation type="submission" date="2019-10" db="EMBL/GenBank/DDBJ databases">
        <authorList>
            <person name="Zhang R."/>
            <person name="Pan Y."/>
            <person name="Wang J."/>
            <person name="Ma R."/>
            <person name="Yu S."/>
        </authorList>
    </citation>
    <scope>NUCLEOTIDE SEQUENCE</scope>
    <source>
        <strain evidence="3">LA-IB0</strain>
        <tissue evidence="3">Leaf</tissue>
    </source>
</reference>
<dbReference type="InterPro" id="IPR038981">
    <property type="entry name" value="CID5/CID6"/>
</dbReference>
<dbReference type="Gene3D" id="1.10.8.10">
    <property type="entry name" value="DNA helicase RuvA subunit, C-terminal domain"/>
    <property type="match status" value="1"/>
</dbReference>
<evidence type="ECO:0000259" key="2">
    <source>
        <dbReference type="PROSITE" id="PS51140"/>
    </source>
</evidence>
<dbReference type="InterPro" id="IPR003892">
    <property type="entry name" value="CUE"/>
</dbReference>
<comment type="caution">
    <text evidence="3">The sequence shown here is derived from an EMBL/GenBank/DDBJ whole genome shotgun (WGS) entry which is preliminary data.</text>
</comment>
<feature type="domain" description="CUE" evidence="2">
    <location>
        <begin position="107"/>
        <end position="150"/>
    </location>
</feature>